<dbReference type="SUPFAM" id="SSF55874">
    <property type="entry name" value="ATPase domain of HSP90 chaperone/DNA topoisomerase II/histidine kinase"/>
    <property type="match status" value="1"/>
</dbReference>
<dbReference type="PROSITE" id="PS50109">
    <property type="entry name" value="HIS_KIN"/>
    <property type="match status" value="1"/>
</dbReference>
<dbReference type="CDD" id="cd00082">
    <property type="entry name" value="HisKA"/>
    <property type="match status" value="1"/>
</dbReference>
<dbReference type="SUPFAM" id="SSF55785">
    <property type="entry name" value="PYP-like sensor domain (PAS domain)"/>
    <property type="match status" value="2"/>
</dbReference>
<name>A0A1V4T7H4_9GAMM</name>
<sequence length="510" mass="57487">MVKSFPSSGASSTLTDDAERNKLLAEMAEQSTDMISRHTPDDWRFIYVSPAVTHLLGYQVEEIIGVSAYDLYHPDDVEDFKRRSPSVSYERGLYTHSYRFRRKDGRYTWLESTSRSIRHPDTGELKEILVVSRDASRRIETEQANHRLARVLECTSDLVVFVTPEQRISHLNEAARQTLSLESAKLEQLQLASLLVPSSFERLIQQGFPAVTSGQVWTQELEMQGPNNTAIPVLLELLAHRAFQGQLEYFSLVARDLTEAKQAQAELKRYQTEINHASRLITMGELASSLAHELNQPLTAIVNYARGLQRRFAGREQLTWREIEVPLEKMASTAMRAGNIIHRMMDFTRKQEPQKCSINLSDVVDDLIEFCAENADKHHVKVENHIHNAALNLWVDRIQLEQILLNLMMNGIEACSHQGNADDRVRLVQITAQEQSDKRVEIKVTDQGSGLSTALPEQVFEQFFTTKPKGLGMGLAISRSLVESNGGELIASNNHTGGACFCFTLALAPT</sequence>
<dbReference type="Pfam" id="PF08447">
    <property type="entry name" value="PAS_3"/>
    <property type="match status" value="1"/>
</dbReference>
<dbReference type="Gene3D" id="3.30.450.20">
    <property type="entry name" value="PAS domain"/>
    <property type="match status" value="2"/>
</dbReference>
<dbReference type="InterPro" id="IPR005467">
    <property type="entry name" value="His_kinase_dom"/>
</dbReference>
<dbReference type="InterPro" id="IPR036097">
    <property type="entry name" value="HisK_dim/P_sf"/>
</dbReference>
<dbReference type="NCBIfam" id="TIGR00229">
    <property type="entry name" value="sensory_box"/>
    <property type="match status" value="2"/>
</dbReference>
<feature type="domain" description="Histidine kinase" evidence="5">
    <location>
        <begin position="289"/>
        <end position="509"/>
    </location>
</feature>
<dbReference type="InterPro" id="IPR036890">
    <property type="entry name" value="HATPase_C_sf"/>
</dbReference>
<gene>
    <name evidence="8" type="ORF">BTE48_05440</name>
</gene>
<dbReference type="OrthoDB" id="1931120at2"/>
<feature type="domain" description="PAC" evidence="7">
    <location>
        <begin position="217"/>
        <end position="269"/>
    </location>
</feature>
<dbReference type="SMART" id="SM00091">
    <property type="entry name" value="PAS"/>
    <property type="match status" value="2"/>
</dbReference>
<dbReference type="AlphaFoldDB" id="A0A1V4T7H4"/>
<dbReference type="PRINTS" id="PR00344">
    <property type="entry name" value="BCTRLSENSOR"/>
</dbReference>
<evidence type="ECO:0000256" key="2">
    <source>
        <dbReference type="ARBA" id="ARBA00012438"/>
    </source>
</evidence>
<feature type="domain" description="PAC" evidence="7">
    <location>
        <begin position="94"/>
        <end position="147"/>
    </location>
</feature>
<dbReference type="Gene3D" id="3.30.565.10">
    <property type="entry name" value="Histidine kinase-like ATPase, C-terminal domain"/>
    <property type="match status" value="1"/>
</dbReference>
<dbReference type="PROSITE" id="PS50112">
    <property type="entry name" value="PAS"/>
    <property type="match status" value="1"/>
</dbReference>
<evidence type="ECO:0000259" key="6">
    <source>
        <dbReference type="PROSITE" id="PS50112"/>
    </source>
</evidence>
<dbReference type="CDD" id="cd00130">
    <property type="entry name" value="PAS"/>
    <property type="match status" value="1"/>
</dbReference>
<reference evidence="8 9" key="1">
    <citation type="submission" date="2017-01" db="EMBL/GenBank/DDBJ databases">
        <title>Genome Sequencing of a Marine Spirillum, Oceanospirillum multiglobuliferum ATCC 33336, from Japan.</title>
        <authorList>
            <person name="Carney J.G."/>
            <person name="Trachtenberg A.M."/>
            <person name="Rheaume B.A."/>
            <person name="Linnane J.D."/>
            <person name="Pitts N.L."/>
            <person name="Mykles D.L."/>
            <person name="Maclea K.S."/>
        </authorList>
    </citation>
    <scope>NUCLEOTIDE SEQUENCE [LARGE SCALE GENOMIC DNA]</scope>
    <source>
        <strain evidence="8 9">ATCC 33336</strain>
    </source>
</reference>
<dbReference type="Pfam" id="PF00512">
    <property type="entry name" value="HisKA"/>
    <property type="match status" value="1"/>
</dbReference>
<organism evidence="8 9">
    <name type="scientific">Oceanospirillum multiglobuliferum</name>
    <dbReference type="NCBI Taxonomy" id="64969"/>
    <lineage>
        <taxon>Bacteria</taxon>
        <taxon>Pseudomonadati</taxon>
        <taxon>Pseudomonadota</taxon>
        <taxon>Gammaproteobacteria</taxon>
        <taxon>Oceanospirillales</taxon>
        <taxon>Oceanospirillaceae</taxon>
        <taxon>Oceanospirillum</taxon>
    </lineage>
</organism>
<dbReference type="GO" id="GO:0000155">
    <property type="term" value="F:phosphorelay sensor kinase activity"/>
    <property type="evidence" value="ECO:0007669"/>
    <property type="project" value="InterPro"/>
</dbReference>
<evidence type="ECO:0000256" key="1">
    <source>
        <dbReference type="ARBA" id="ARBA00000085"/>
    </source>
</evidence>
<dbReference type="InterPro" id="IPR004358">
    <property type="entry name" value="Sig_transdc_His_kin-like_C"/>
</dbReference>
<dbReference type="InterPro" id="IPR003661">
    <property type="entry name" value="HisK_dim/P_dom"/>
</dbReference>
<dbReference type="SMART" id="SM00387">
    <property type="entry name" value="HATPase_c"/>
    <property type="match status" value="1"/>
</dbReference>
<dbReference type="Pfam" id="PF08448">
    <property type="entry name" value="PAS_4"/>
    <property type="match status" value="1"/>
</dbReference>
<dbReference type="InterPro" id="IPR000700">
    <property type="entry name" value="PAS-assoc_C"/>
</dbReference>
<dbReference type="SMART" id="SM00086">
    <property type="entry name" value="PAC"/>
    <property type="match status" value="2"/>
</dbReference>
<comment type="catalytic activity">
    <reaction evidence="1">
        <text>ATP + protein L-histidine = ADP + protein N-phospho-L-histidine.</text>
        <dbReference type="EC" id="2.7.13.3"/>
    </reaction>
</comment>
<dbReference type="InterPro" id="IPR000014">
    <property type="entry name" value="PAS"/>
</dbReference>
<keyword evidence="8" id="KW-0418">Kinase</keyword>
<feature type="domain" description="PAS" evidence="6">
    <location>
        <begin position="20"/>
        <end position="96"/>
    </location>
</feature>
<dbReference type="EMBL" id="MTSM01000005">
    <property type="protein sequence ID" value="OPX56139.1"/>
    <property type="molecule type" value="Genomic_DNA"/>
</dbReference>
<proteinExistence type="predicted"/>
<keyword evidence="4" id="KW-0175">Coiled coil</keyword>
<evidence type="ECO:0000256" key="4">
    <source>
        <dbReference type="SAM" id="Coils"/>
    </source>
</evidence>
<dbReference type="PROSITE" id="PS50113">
    <property type="entry name" value="PAC"/>
    <property type="match status" value="2"/>
</dbReference>
<evidence type="ECO:0000313" key="9">
    <source>
        <dbReference type="Proteomes" id="UP000191418"/>
    </source>
</evidence>
<evidence type="ECO:0000313" key="8">
    <source>
        <dbReference type="EMBL" id="OPX56139.1"/>
    </source>
</evidence>
<keyword evidence="9" id="KW-1185">Reference proteome</keyword>
<dbReference type="PANTHER" id="PTHR43065">
    <property type="entry name" value="SENSOR HISTIDINE KINASE"/>
    <property type="match status" value="1"/>
</dbReference>
<dbReference type="InterPro" id="IPR035965">
    <property type="entry name" value="PAS-like_dom_sf"/>
</dbReference>
<dbReference type="InterPro" id="IPR003594">
    <property type="entry name" value="HATPase_dom"/>
</dbReference>
<dbReference type="PANTHER" id="PTHR43065:SF42">
    <property type="entry name" value="TWO-COMPONENT SENSOR PPRA"/>
    <property type="match status" value="1"/>
</dbReference>
<evidence type="ECO:0000259" key="7">
    <source>
        <dbReference type="PROSITE" id="PS50113"/>
    </source>
</evidence>
<protein>
    <recommendedName>
        <fullName evidence="2">histidine kinase</fullName>
        <ecNumber evidence="2">2.7.13.3</ecNumber>
    </recommendedName>
</protein>
<dbReference type="Gene3D" id="1.10.287.130">
    <property type="match status" value="1"/>
</dbReference>
<comment type="caution">
    <text evidence="8">The sequence shown here is derived from an EMBL/GenBank/DDBJ whole genome shotgun (WGS) entry which is preliminary data.</text>
</comment>
<evidence type="ECO:0000259" key="5">
    <source>
        <dbReference type="PROSITE" id="PS50109"/>
    </source>
</evidence>
<dbReference type="InterPro" id="IPR013656">
    <property type="entry name" value="PAS_4"/>
</dbReference>
<keyword evidence="3" id="KW-0597">Phosphoprotein</keyword>
<dbReference type="Pfam" id="PF02518">
    <property type="entry name" value="HATPase_c"/>
    <property type="match status" value="1"/>
</dbReference>
<dbReference type="InterPro" id="IPR013655">
    <property type="entry name" value="PAS_fold_3"/>
</dbReference>
<dbReference type="InterPro" id="IPR001610">
    <property type="entry name" value="PAC"/>
</dbReference>
<accession>A0A1V4T7H4</accession>
<dbReference type="SMART" id="SM00388">
    <property type="entry name" value="HisKA"/>
    <property type="match status" value="1"/>
</dbReference>
<dbReference type="STRING" id="64969.SAMN02745127_00047"/>
<feature type="coiled-coil region" evidence="4">
    <location>
        <begin position="253"/>
        <end position="280"/>
    </location>
</feature>
<keyword evidence="8" id="KW-0808">Transferase</keyword>
<dbReference type="EC" id="2.7.13.3" evidence="2"/>
<evidence type="ECO:0000256" key="3">
    <source>
        <dbReference type="ARBA" id="ARBA00022553"/>
    </source>
</evidence>
<dbReference type="Proteomes" id="UP000191418">
    <property type="component" value="Unassembled WGS sequence"/>
</dbReference>
<dbReference type="SUPFAM" id="SSF47384">
    <property type="entry name" value="Homodimeric domain of signal transducing histidine kinase"/>
    <property type="match status" value="1"/>
</dbReference>